<dbReference type="AlphaFoldDB" id="A0A7Y5ZZJ1"/>
<gene>
    <name evidence="8" type="ORF">HP550_07075</name>
</gene>
<feature type="signal peptide" evidence="6">
    <location>
        <begin position="1"/>
        <end position="37"/>
    </location>
</feature>
<dbReference type="InterPro" id="IPR000866">
    <property type="entry name" value="AhpC/TSA"/>
</dbReference>
<protein>
    <submittedName>
        <fullName evidence="8">TlpA family protein disulfide reductase</fullName>
    </submittedName>
</protein>
<keyword evidence="4" id="KW-1015">Disulfide bond</keyword>
<dbReference type="GO" id="GO:0016209">
    <property type="term" value="F:antioxidant activity"/>
    <property type="evidence" value="ECO:0007669"/>
    <property type="project" value="InterPro"/>
</dbReference>
<keyword evidence="3" id="KW-0812">Transmembrane</keyword>
<feature type="domain" description="Thioredoxin" evidence="7">
    <location>
        <begin position="64"/>
        <end position="208"/>
    </location>
</feature>
<dbReference type="Gene3D" id="3.40.30.10">
    <property type="entry name" value="Glutaredoxin"/>
    <property type="match status" value="1"/>
</dbReference>
<accession>A0A7Y5ZZJ1</accession>
<dbReference type="GO" id="GO:0030313">
    <property type="term" value="C:cell envelope"/>
    <property type="evidence" value="ECO:0007669"/>
    <property type="project" value="UniProtKB-SubCell"/>
</dbReference>
<dbReference type="InterPro" id="IPR036249">
    <property type="entry name" value="Thioredoxin-like_sf"/>
</dbReference>
<dbReference type="PROSITE" id="PS51257">
    <property type="entry name" value="PROKAR_LIPOPROTEIN"/>
    <property type="match status" value="1"/>
</dbReference>
<evidence type="ECO:0000313" key="8">
    <source>
        <dbReference type="EMBL" id="NUU17009.1"/>
    </source>
</evidence>
<dbReference type="GO" id="GO:0017004">
    <property type="term" value="P:cytochrome complex assembly"/>
    <property type="evidence" value="ECO:0007669"/>
    <property type="project" value="UniProtKB-KW"/>
</dbReference>
<dbReference type="RefSeq" id="WP_175346887.1">
    <property type="nucleotide sequence ID" value="NZ_JABMCI010000057.1"/>
</dbReference>
<dbReference type="Proteomes" id="UP000565724">
    <property type="component" value="Unassembled WGS sequence"/>
</dbReference>
<evidence type="ECO:0000256" key="4">
    <source>
        <dbReference type="ARBA" id="ARBA00023157"/>
    </source>
</evidence>
<dbReference type="GO" id="GO:0016491">
    <property type="term" value="F:oxidoreductase activity"/>
    <property type="evidence" value="ECO:0007669"/>
    <property type="project" value="InterPro"/>
</dbReference>
<evidence type="ECO:0000256" key="3">
    <source>
        <dbReference type="ARBA" id="ARBA00022968"/>
    </source>
</evidence>
<dbReference type="CDD" id="cd02966">
    <property type="entry name" value="TlpA_like_family"/>
    <property type="match status" value="1"/>
</dbReference>
<name>A0A7Y5ZZJ1_9CELL</name>
<dbReference type="PANTHER" id="PTHR42852:SF6">
    <property type="entry name" value="THIOL:DISULFIDE INTERCHANGE PROTEIN DSBE"/>
    <property type="match status" value="1"/>
</dbReference>
<evidence type="ECO:0000259" key="7">
    <source>
        <dbReference type="PROSITE" id="PS51352"/>
    </source>
</evidence>
<keyword evidence="9" id="KW-1185">Reference proteome</keyword>
<dbReference type="EMBL" id="JABMCI010000057">
    <property type="protein sequence ID" value="NUU17009.1"/>
    <property type="molecule type" value="Genomic_DNA"/>
</dbReference>
<keyword evidence="3" id="KW-0735">Signal-anchor</keyword>
<dbReference type="PROSITE" id="PS51352">
    <property type="entry name" value="THIOREDOXIN_2"/>
    <property type="match status" value="1"/>
</dbReference>
<dbReference type="InterPro" id="IPR013766">
    <property type="entry name" value="Thioredoxin_domain"/>
</dbReference>
<dbReference type="SUPFAM" id="SSF52833">
    <property type="entry name" value="Thioredoxin-like"/>
    <property type="match status" value="1"/>
</dbReference>
<evidence type="ECO:0000256" key="5">
    <source>
        <dbReference type="ARBA" id="ARBA00023284"/>
    </source>
</evidence>
<evidence type="ECO:0000256" key="6">
    <source>
        <dbReference type="SAM" id="SignalP"/>
    </source>
</evidence>
<keyword evidence="5" id="KW-0676">Redox-active center</keyword>
<dbReference type="PANTHER" id="PTHR42852">
    <property type="entry name" value="THIOL:DISULFIDE INTERCHANGE PROTEIN DSBE"/>
    <property type="match status" value="1"/>
</dbReference>
<feature type="chain" id="PRO_5031013546" evidence="6">
    <location>
        <begin position="38"/>
        <end position="219"/>
    </location>
</feature>
<dbReference type="InterPro" id="IPR050553">
    <property type="entry name" value="Thioredoxin_ResA/DsbE_sf"/>
</dbReference>
<sequence>MSTHPDRPTAATSRRRATTRAAAVAALLIALAGGCAAETTKTSGQPADVADQGYLSGDGTTQTWPVTDRGEAVTLVGTDYEGQAIDTSAWLGDVIVLNTWYAACPPCRKEAPDLVSLANDYEDQGVRVLGINRTDAKGTAQAFQREFSVPYPSIDDTDGTAIAELATVVPVQAVPTTVVLDRQGRVAARIVGLAEGSTLRTIVEDVIADAQIGPTPTSS</sequence>
<comment type="subcellular location">
    <subcellularLocation>
        <location evidence="1">Cell envelope</location>
    </subcellularLocation>
</comment>
<evidence type="ECO:0000256" key="1">
    <source>
        <dbReference type="ARBA" id="ARBA00004196"/>
    </source>
</evidence>
<evidence type="ECO:0000313" key="9">
    <source>
        <dbReference type="Proteomes" id="UP000565724"/>
    </source>
</evidence>
<dbReference type="Pfam" id="PF00578">
    <property type="entry name" value="AhpC-TSA"/>
    <property type="match status" value="1"/>
</dbReference>
<comment type="caution">
    <text evidence="8">The sequence shown here is derived from an EMBL/GenBank/DDBJ whole genome shotgun (WGS) entry which is preliminary data.</text>
</comment>
<keyword evidence="2" id="KW-0201">Cytochrome c-type biogenesis</keyword>
<reference evidence="8 9" key="1">
    <citation type="submission" date="2020-05" db="EMBL/GenBank/DDBJ databases">
        <title>Genome Sequencing of Type Strains.</title>
        <authorList>
            <person name="Lemaire J.F."/>
            <person name="Inderbitzin P."/>
            <person name="Gregorio O.A."/>
            <person name="Collins S.B."/>
            <person name="Wespe N."/>
            <person name="Knight-Connoni V."/>
        </authorList>
    </citation>
    <scope>NUCLEOTIDE SEQUENCE [LARGE SCALE GENOMIC DNA]</scope>
    <source>
        <strain evidence="8 9">ATCC 25174</strain>
    </source>
</reference>
<organism evidence="8 9">
    <name type="scientific">Cellulomonas humilata</name>
    <dbReference type="NCBI Taxonomy" id="144055"/>
    <lineage>
        <taxon>Bacteria</taxon>
        <taxon>Bacillati</taxon>
        <taxon>Actinomycetota</taxon>
        <taxon>Actinomycetes</taxon>
        <taxon>Micrococcales</taxon>
        <taxon>Cellulomonadaceae</taxon>
        <taxon>Cellulomonas</taxon>
    </lineage>
</organism>
<keyword evidence="6" id="KW-0732">Signal</keyword>
<evidence type="ECO:0000256" key="2">
    <source>
        <dbReference type="ARBA" id="ARBA00022748"/>
    </source>
</evidence>
<proteinExistence type="predicted"/>